<keyword evidence="4 8" id="KW-0297">G-protein coupled receptor</keyword>
<dbReference type="PANTHER" id="PTHR10489:SF671">
    <property type="entry name" value="C-X-C CHEMOKINE RECEPTOR TYPE 3"/>
    <property type="match status" value="1"/>
</dbReference>
<sequence length="370" mass="41795">MWKNMDVELDGIFKENTTYDSAEYDVCDYDFERKASAVALPVVLCTLVLVVGLLGNALLLVVLAKKRQSWRISDTFVLHLGVVDILLLLTLPFWAAQHARTSGWCVGIVLCKICGAVFNINFYCGIFLLVCISLDRCLFIVHNTQLYSQRKPVLVHLSCLLVWLVSLLLTIPDWVFLENLKAPEHEKTLCVHSYSQSGADWKLLSRVLHHTLGLLLPAATLIICCCCILSRLQRSSKGLQKHRAFMVLLMVFLLFWAPYNITLIVDTFKTSSKNAPDVSLQTPLSITSVLGYIHACIRPLLYFCLHENFRKMTLAILRCAPAESRGSLWDLGVGEEVRPEQSHDGEELKQISVKNHKSTALKNRQIRPTE</sequence>
<evidence type="ECO:0000256" key="2">
    <source>
        <dbReference type="ARBA" id="ARBA00022692"/>
    </source>
</evidence>
<dbReference type="OrthoDB" id="9818824at2759"/>
<dbReference type="RefSeq" id="XP_026172472.1">
    <property type="nucleotide sequence ID" value="XM_026316687.2"/>
</dbReference>
<evidence type="ECO:0000313" key="12">
    <source>
        <dbReference type="Proteomes" id="UP000261640"/>
    </source>
</evidence>
<dbReference type="GO" id="GO:0007204">
    <property type="term" value="P:positive regulation of cytosolic calcium ion concentration"/>
    <property type="evidence" value="ECO:0007669"/>
    <property type="project" value="TreeGrafter"/>
</dbReference>
<dbReference type="InterPro" id="IPR050119">
    <property type="entry name" value="CCR1-9-like"/>
</dbReference>
<name>A0A3Q3L191_9TELE</name>
<dbReference type="GO" id="GO:0016493">
    <property type="term" value="F:C-C chemokine receptor activity"/>
    <property type="evidence" value="ECO:0007669"/>
    <property type="project" value="TreeGrafter"/>
</dbReference>
<dbReference type="GeneTree" id="ENSGT01050000244848"/>
<accession>A0A3Q3L191</accession>
<evidence type="ECO:0000256" key="1">
    <source>
        <dbReference type="ARBA" id="ARBA00004370"/>
    </source>
</evidence>
<dbReference type="Gene3D" id="1.20.1070.10">
    <property type="entry name" value="Rhodopsin 7-helix transmembrane proteins"/>
    <property type="match status" value="1"/>
</dbReference>
<evidence type="ECO:0000256" key="7">
    <source>
        <dbReference type="ARBA" id="ARBA00023224"/>
    </source>
</evidence>
<dbReference type="Ensembl" id="ENSMAMT00000007484.2">
    <property type="protein sequence ID" value="ENSMAMP00000007282.2"/>
    <property type="gene ID" value="ENSMAMG00000004967.2"/>
</dbReference>
<organism evidence="11 12">
    <name type="scientific">Mastacembelus armatus</name>
    <name type="common">zig-zag eel</name>
    <dbReference type="NCBI Taxonomy" id="205130"/>
    <lineage>
        <taxon>Eukaryota</taxon>
        <taxon>Metazoa</taxon>
        <taxon>Chordata</taxon>
        <taxon>Craniata</taxon>
        <taxon>Vertebrata</taxon>
        <taxon>Euteleostomi</taxon>
        <taxon>Actinopterygii</taxon>
        <taxon>Neopterygii</taxon>
        <taxon>Teleostei</taxon>
        <taxon>Neoteleostei</taxon>
        <taxon>Acanthomorphata</taxon>
        <taxon>Anabantaria</taxon>
        <taxon>Synbranchiformes</taxon>
        <taxon>Mastacembelidae</taxon>
        <taxon>Mastacembelus</taxon>
    </lineage>
</organism>
<dbReference type="PROSITE" id="PS50262">
    <property type="entry name" value="G_PROTEIN_RECEP_F1_2"/>
    <property type="match status" value="1"/>
</dbReference>
<feature type="transmembrane region" description="Helical" evidence="9">
    <location>
        <begin position="212"/>
        <end position="232"/>
    </location>
</feature>
<dbReference type="InterPro" id="IPR017452">
    <property type="entry name" value="GPCR_Rhodpsn_7TM"/>
</dbReference>
<comment type="subcellular location">
    <subcellularLocation>
        <location evidence="1">Membrane</location>
    </subcellularLocation>
</comment>
<dbReference type="STRING" id="205130.ENSMAMP00000007282"/>
<keyword evidence="2 8" id="KW-0812">Transmembrane</keyword>
<feature type="transmembrane region" description="Helical" evidence="9">
    <location>
        <begin position="285"/>
        <end position="305"/>
    </location>
</feature>
<keyword evidence="3 9" id="KW-1133">Transmembrane helix</keyword>
<keyword evidence="6 8" id="KW-0675">Receptor</keyword>
<dbReference type="GO" id="GO:0019957">
    <property type="term" value="F:C-C chemokine binding"/>
    <property type="evidence" value="ECO:0007669"/>
    <property type="project" value="TreeGrafter"/>
</dbReference>
<evidence type="ECO:0000256" key="9">
    <source>
        <dbReference type="SAM" id="Phobius"/>
    </source>
</evidence>
<evidence type="ECO:0000256" key="4">
    <source>
        <dbReference type="ARBA" id="ARBA00023040"/>
    </source>
</evidence>
<dbReference type="PRINTS" id="PR00237">
    <property type="entry name" value="GPCRRHODOPSN"/>
</dbReference>
<dbReference type="GO" id="GO:0060326">
    <property type="term" value="P:cell chemotaxis"/>
    <property type="evidence" value="ECO:0007669"/>
    <property type="project" value="TreeGrafter"/>
</dbReference>
<dbReference type="InterPro" id="IPR000276">
    <property type="entry name" value="GPCR_Rhodpsn"/>
</dbReference>
<feature type="transmembrane region" description="Helical" evidence="9">
    <location>
        <begin position="244"/>
        <end position="265"/>
    </location>
</feature>
<dbReference type="GeneID" id="113136160"/>
<reference evidence="11" key="1">
    <citation type="submission" date="2025-05" db="UniProtKB">
        <authorList>
            <consortium name="Ensembl"/>
        </authorList>
    </citation>
    <scope>IDENTIFICATION</scope>
</reference>
<dbReference type="AlphaFoldDB" id="A0A3Q3L191"/>
<feature type="transmembrane region" description="Helical" evidence="9">
    <location>
        <begin position="153"/>
        <end position="171"/>
    </location>
</feature>
<feature type="domain" description="G-protein coupled receptors family 1 profile" evidence="10">
    <location>
        <begin position="55"/>
        <end position="302"/>
    </location>
</feature>
<comment type="similarity">
    <text evidence="8">Belongs to the G-protein coupled receptor 1 family.</text>
</comment>
<evidence type="ECO:0000256" key="3">
    <source>
        <dbReference type="ARBA" id="ARBA00022989"/>
    </source>
</evidence>
<proteinExistence type="inferred from homology"/>
<evidence type="ECO:0000256" key="6">
    <source>
        <dbReference type="ARBA" id="ARBA00023170"/>
    </source>
</evidence>
<evidence type="ECO:0000313" key="11">
    <source>
        <dbReference type="Ensembl" id="ENSMAMP00000007282.2"/>
    </source>
</evidence>
<dbReference type="Ensembl" id="ENSMAMT00000050280.1">
    <property type="protein sequence ID" value="ENSMAMP00000057715.1"/>
    <property type="gene ID" value="ENSMAMG00000004967.2"/>
</dbReference>
<dbReference type="Proteomes" id="UP000261640">
    <property type="component" value="Unplaced"/>
</dbReference>
<keyword evidence="7 8" id="KW-0807">Transducer</keyword>
<evidence type="ECO:0000256" key="8">
    <source>
        <dbReference type="RuleBase" id="RU000688"/>
    </source>
</evidence>
<protein>
    <recommendedName>
        <fullName evidence="10">G-protein coupled receptors family 1 profile domain-containing protein</fullName>
    </recommendedName>
</protein>
<dbReference type="GO" id="GO:0009897">
    <property type="term" value="C:external side of plasma membrane"/>
    <property type="evidence" value="ECO:0007669"/>
    <property type="project" value="TreeGrafter"/>
</dbReference>
<feature type="transmembrane region" description="Helical" evidence="9">
    <location>
        <begin position="76"/>
        <end position="95"/>
    </location>
</feature>
<dbReference type="SUPFAM" id="SSF81321">
    <property type="entry name" value="Family A G protein-coupled receptor-like"/>
    <property type="match status" value="1"/>
</dbReference>
<evidence type="ECO:0000256" key="5">
    <source>
        <dbReference type="ARBA" id="ARBA00023136"/>
    </source>
</evidence>
<dbReference type="GO" id="GO:0006955">
    <property type="term" value="P:immune response"/>
    <property type="evidence" value="ECO:0007669"/>
    <property type="project" value="TreeGrafter"/>
</dbReference>
<dbReference type="PANTHER" id="PTHR10489">
    <property type="entry name" value="CELL ADHESION MOLECULE"/>
    <property type="match status" value="1"/>
</dbReference>
<feature type="transmembrane region" description="Helical" evidence="9">
    <location>
        <begin position="107"/>
        <end position="132"/>
    </location>
</feature>
<dbReference type="GO" id="GO:0019722">
    <property type="term" value="P:calcium-mediated signaling"/>
    <property type="evidence" value="ECO:0007669"/>
    <property type="project" value="TreeGrafter"/>
</dbReference>
<evidence type="ECO:0000259" key="10">
    <source>
        <dbReference type="PROSITE" id="PS50262"/>
    </source>
</evidence>
<dbReference type="PROSITE" id="PS00237">
    <property type="entry name" value="G_PROTEIN_RECEP_F1_1"/>
    <property type="match status" value="1"/>
</dbReference>
<keyword evidence="12" id="KW-1185">Reference proteome</keyword>
<keyword evidence="5 9" id="KW-0472">Membrane</keyword>
<feature type="transmembrane region" description="Helical" evidence="9">
    <location>
        <begin position="38"/>
        <end position="64"/>
    </location>
</feature>
<dbReference type="Pfam" id="PF00001">
    <property type="entry name" value="7tm_1"/>
    <property type="match status" value="1"/>
</dbReference>